<organism evidence="1 2">
    <name type="scientific">Pseudomonas fluorescens NCIMB 11764</name>
    <dbReference type="NCBI Taxonomy" id="1221522"/>
    <lineage>
        <taxon>Bacteria</taxon>
        <taxon>Pseudomonadati</taxon>
        <taxon>Pseudomonadota</taxon>
        <taxon>Gammaproteobacteria</taxon>
        <taxon>Pseudomonadales</taxon>
        <taxon>Pseudomonadaceae</taxon>
        <taxon>Pseudomonas</taxon>
    </lineage>
</organism>
<dbReference type="AlphaFoldDB" id="A0A0K1QKM0"/>
<evidence type="ECO:0008006" key="3">
    <source>
        <dbReference type="Google" id="ProtNLM"/>
    </source>
</evidence>
<dbReference type="OrthoDB" id="6895414at2"/>
<evidence type="ECO:0000313" key="2">
    <source>
        <dbReference type="Proteomes" id="UP000017175"/>
    </source>
</evidence>
<sequence>MKDYYNIADIRSLLFVFDIENTDDEEREEIIVSKNVNDEKELSELFDVLIRPEFLVYKEKEREFLISTISYFLDVNDTFDQVFKKMTTYFDDEVIDQRKFMTILLGCLQRYQRDES</sequence>
<dbReference type="eggNOG" id="ENOG5031UEZ">
    <property type="taxonomic scope" value="Bacteria"/>
</dbReference>
<evidence type="ECO:0000313" key="1">
    <source>
        <dbReference type="EMBL" id="AKV06301.1"/>
    </source>
</evidence>
<dbReference type="Proteomes" id="UP000017175">
    <property type="component" value="Chromosome"/>
</dbReference>
<reference evidence="1 2" key="1">
    <citation type="journal article" date="2012" name="J. Bacteriol.">
        <title>Draft genome sequence of the cyanide-utilizing bacterium Pseudomonas fluorescens strain NCIMB 11764.</title>
        <authorList>
            <person name="Vilo C.A."/>
            <person name="Benedik M.J."/>
            <person name="Kunz D.A."/>
            <person name="Dong Q."/>
        </authorList>
    </citation>
    <scope>NUCLEOTIDE SEQUENCE [LARGE SCALE GENOMIC DNA]</scope>
    <source>
        <strain evidence="1 2">NCIMB 11764</strain>
    </source>
</reference>
<accession>A0A0K1QKM0</accession>
<dbReference type="RefSeq" id="WP_017336187.1">
    <property type="nucleotide sequence ID" value="NZ_CP010945.1"/>
</dbReference>
<gene>
    <name evidence="1" type="ORF">B723_07800</name>
</gene>
<name>A0A0K1QKM0_PSEFL</name>
<protein>
    <recommendedName>
        <fullName evidence="3">CdiI immunity protein domain-containing protein</fullName>
    </recommendedName>
</protein>
<dbReference type="EMBL" id="CP010945">
    <property type="protein sequence ID" value="AKV06301.1"/>
    <property type="molecule type" value="Genomic_DNA"/>
</dbReference>
<proteinExistence type="predicted"/>